<dbReference type="InterPro" id="IPR011701">
    <property type="entry name" value="MFS"/>
</dbReference>
<dbReference type="Pfam" id="PF07690">
    <property type="entry name" value="MFS_1"/>
    <property type="match status" value="1"/>
</dbReference>
<keyword evidence="3 6" id="KW-0812">Transmembrane</keyword>
<gene>
    <name evidence="8" type="ORF">UFOPK3243_00081</name>
</gene>
<feature type="transmembrane region" description="Helical" evidence="6">
    <location>
        <begin position="179"/>
        <end position="199"/>
    </location>
</feature>
<feature type="transmembrane region" description="Helical" evidence="6">
    <location>
        <begin position="366"/>
        <end position="389"/>
    </location>
</feature>
<protein>
    <submittedName>
        <fullName evidence="8">Unannotated protein</fullName>
    </submittedName>
</protein>
<evidence type="ECO:0000256" key="5">
    <source>
        <dbReference type="ARBA" id="ARBA00023136"/>
    </source>
</evidence>
<keyword evidence="2" id="KW-1003">Cell membrane</keyword>
<dbReference type="SUPFAM" id="SSF103473">
    <property type="entry name" value="MFS general substrate transporter"/>
    <property type="match status" value="1"/>
</dbReference>
<name>A0A6J7B2R9_9ZZZZ</name>
<feature type="transmembrane region" description="Helical" evidence="6">
    <location>
        <begin position="395"/>
        <end position="414"/>
    </location>
</feature>
<organism evidence="8">
    <name type="scientific">freshwater metagenome</name>
    <dbReference type="NCBI Taxonomy" id="449393"/>
    <lineage>
        <taxon>unclassified sequences</taxon>
        <taxon>metagenomes</taxon>
        <taxon>ecological metagenomes</taxon>
    </lineage>
</organism>
<feature type="transmembrane region" description="Helical" evidence="6">
    <location>
        <begin position="331"/>
        <end position="354"/>
    </location>
</feature>
<feature type="transmembrane region" description="Helical" evidence="6">
    <location>
        <begin position="80"/>
        <end position="100"/>
    </location>
</feature>
<feature type="transmembrane region" description="Helical" evidence="6">
    <location>
        <begin position="106"/>
        <end position="128"/>
    </location>
</feature>
<dbReference type="PANTHER" id="PTHR23513">
    <property type="entry name" value="INTEGRAL MEMBRANE EFFLUX PROTEIN-RELATED"/>
    <property type="match status" value="1"/>
</dbReference>
<feature type="transmembrane region" description="Helical" evidence="6">
    <location>
        <begin position="308"/>
        <end position="325"/>
    </location>
</feature>
<sequence>MSFFELLRDVKLFRLLRIRWTGQLTDGLFQSALASFVLFSPERQASAVNAAVAFAVVLLPYSVVGPFVGTILDRFSRQRAIFLANIVRAATLGVIALLMFNDRTGVEITVFVLIAFGVNRLILAGLSAGIPLMTNPQSLIAANALAVTGGSVWVVLGGGIGLGIRQLVNGVESANHADALLVLVAAFGYLIAALLAALLRKNEIGPLSHEIAEGGFFQGIREMRDGFNFLRIHQDAARGIAATAIHRGGITALTLATLLLERNTFHSPADSEAGLAGVSIALTIAAFGFVVGAAIAPYGVRTFGRHRWIRFSILAASASSLFLVIDRNPGLLFATAFFTALFGQSVKVTNDALVQSKIEDIFRGRVFAVYDVLVNGAIVIGALIAAWILPISGDTWSLPLLISISWALVGLVLLRPKKFLTKGGV</sequence>
<keyword evidence="4 6" id="KW-1133">Transmembrane helix</keyword>
<evidence type="ECO:0000259" key="7">
    <source>
        <dbReference type="PROSITE" id="PS50850"/>
    </source>
</evidence>
<accession>A0A6J7B2R9</accession>
<dbReference type="InterPro" id="IPR036259">
    <property type="entry name" value="MFS_trans_sf"/>
</dbReference>
<dbReference type="Gene3D" id="1.20.1250.20">
    <property type="entry name" value="MFS general substrate transporter like domains"/>
    <property type="match status" value="2"/>
</dbReference>
<dbReference type="GO" id="GO:0022857">
    <property type="term" value="F:transmembrane transporter activity"/>
    <property type="evidence" value="ECO:0007669"/>
    <property type="project" value="InterPro"/>
</dbReference>
<feature type="transmembrane region" description="Helical" evidence="6">
    <location>
        <begin position="45"/>
        <end position="68"/>
    </location>
</feature>
<keyword evidence="5 6" id="KW-0472">Membrane</keyword>
<proteinExistence type="predicted"/>
<dbReference type="PROSITE" id="PS50850">
    <property type="entry name" value="MFS"/>
    <property type="match status" value="1"/>
</dbReference>
<feature type="transmembrane region" description="Helical" evidence="6">
    <location>
        <begin position="140"/>
        <end position="164"/>
    </location>
</feature>
<feature type="transmembrane region" description="Helical" evidence="6">
    <location>
        <begin position="275"/>
        <end position="296"/>
    </location>
</feature>
<feature type="domain" description="Major facilitator superfamily (MFS) profile" evidence="7">
    <location>
        <begin position="181"/>
        <end position="425"/>
    </location>
</feature>
<dbReference type="InterPro" id="IPR020846">
    <property type="entry name" value="MFS_dom"/>
</dbReference>
<dbReference type="GO" id="GO:0005886">
    <property type="term" value="C:plasma membrane"/>
    <property type="evidence" value="ECO:0007669"/>
    <property type="project" value="UniProtKB-SubCell"/>
</dbReference>
<evidence type="ECO:0000256" key="4">
    <source>
        <dbReference type="ARBA" id="ARBA00022989"/>
    </source>
</evidence>
<dbReference type="EMBL" id="CAFAZZ010000003">
    <property type="protein sequence ID" value="CAB4839532.1"/>
    <property type="molecule type" value="Genomic_DNA"/>
</dbReference>
<feature type="transmembrane region" description="Helical" evidence="6">
    <location>
        <begin position="240"/>
        <end position="260"/>
    </location>
</feature>
<evidence type="ECO:0000256" key="6">
    <source>
        <dbReference type="SAM" id="Phobius"/>
    </source>
</evidence>
<comment type="subcellular location">
    <subcellularLocation>
        <location evidence="1">Cell membrane</location>
        <topology evidence="1">Multi-pass membrane protein</topology>
    </subcellularLocation>
</comment>
<evidence type="ECO:0000256" key="1">
    <source>
        <dbReference type="ARBA" id="ARBA00004651"/>
    </source>
</evidence>
<evidence type="ECO:0000256" key="3">
    <source>
        <dbReference type="ARBA" id="ARBA00022692"/>
    </source>
</evidence>
<evidence type="ECO:0000313" key="8">
    <source>
        <dbReference type="EMBL" id="CAB4839532.1"/>
    </source>
</evidence>
<dbReference type="AlphaFoldDB" id="A0A6J7B2R9"/>
<dbReference type="PANTHER" id="PTHR23513:SF17">
    <property type="entry name" value="MEMBRANE PROTEIN"/>
    <property type="match status" value="1"/>
</dbReference>
<reference evidence="8" key="1">
    <citation type="submission" date="2020-05" db="EMBL/GenBank/DDBJ databases">
        <authorList>
            <person name="Chiriac C."/>
            <person name="Salcher M."/>
            <person name="Ghai R."/>
            <person name="Kavagutti S V."/>
        </authorList>
    </citation>
    <scope>NUCLEOTIDE SEQUENCE</scope>
</reference>
<evidence type="ECO:0000256" key="2">
    <source>
        <dbReference type="ARBA" id="ARBA00022475"/>
    </source>
</evidence>